<sequence length="330" mass="35642">MIWLAWRQHRKQALFTGIGLVVLAALMLPTGLAMHSAYTGKGLGACLKQMADPSTAQAKVDGCHYAMDQFTNRYSSMMFIGILLLLLPLLIGLFWGSPLVAREVEHGTHRLVWTQGISRTRWAAVKFGAVGGLAVVVGLAYGLGMSWWLQPLTSVGEQSRFQQFLFDMSGIAPVGYTLFAVALGIFVGTLWRRVLPAMAVTLAAFVVVRLLLTALARPRYLPAKTLTYPLEGPGRLSQTSPEDWILARGIRDVAGKLIAPGAEIRCPVGAAGPDGGGCGTPLGIGKGAYNWLSYQPASRYWLFQGIETGIFVALAAGLLLLAFRQVRRIA</sequence>
<evidence type="ECO:0000313" key="3">
    <source>
        <dbReference type="Proteomes" id="UP001596189"/>
    </source>
</evidence>
<feature type="transmembrane region" description="Helical" evidence="1">
    <location>
        <begin position="164"/>
        <end position="187"/>
    </location>
</feature>
<name>A0ABW1JGW6_9ACTN</name>
<dbReference type="Pfam" id="PF12679">
    <property type="entry name" value="ABC2_membrane_2"/>
    <property type="match status" value="1"/>
</dbReference>
<feature type="transmembrane region" description="Helical" evidence="1">
    <location>
        <begin position="194"/>
        <end position="216"/>
    </location>
</feature>
<feature type="transmembrane region" description="Helical" evidence="1">
    <location>
        <begin position="301"/>
        <end position="323"/>
    </location>
</feature>
<feature type="transmembrane region" description="Helical" evidence="1">
    <location>
        <begin position="122"/>
        <end position="144"/>
    </location>
</feature>
<dbReference type="Proteomes" id="UP001596189">
    <property type="component" value="Unassembled WGS sequence"/>
</dbReference>
<keyword evidence="1" id="KW-1133">Transmembrane helix</keyword>
<gene>
    <name evidence="2" type="ORF">ACFQDO_12780</name>
</gene>
<keyword evidence="3" id="KW-1185">Reference proteome</keyword>
<dbReference type="RefSeq" id="WP_345715308.1">
    <property type="nucleotide sequence ID" value="NZ_BAABFP010000002.1"/>
</dbReference>
<evidence type="ECO:0000256" key="1">
    <source>
        <dbReference type="SAM" id="Phobius"/>
    </source>
</evidence>
<feature type="transmembrane region" description="Helical" evidence="1">
    <location>
        <begin position="12"/>
        <end position="34"/>
    </location>
</feature>
<dbReference type="EMBL" id="JBHSRD010000004">
    <property type="protein sequence ID" value="MFC6008003.1"/>
    <property type="molecule type" value="Genomic_DNA"/>
</dbReference>
<reference evidence="3" key="1">
    <citation type="journal article" date="2019" name="Int. J. Syst. Evol. Microbiol.">
        <title>The Global Catalogue of Microorganisms (GCM) 10K type strain sequencing project: providing services to taxonomists for standard genome sequencing and annotation.</title>
        <authorList>
            <consortium name="The Broad Institute Genomics Platform"/>
            <consortium name="The Broad Institute Genome Sequencing Center for Infectious Disease"/>
            <person name="Wu L."/>
            <person name="Ma J."/>
        </authorList>
    </citation>
    <scope>NUCLEOTIDE SEQUENCE [LARGE SCALE GENOMIC DNA]</scope>
    <source>
        <strain evidence="3">KACC 14249</strain>
    </source>
</reference>
<evidence type="ECO:0000313" key="2">
    <source>
        <dbReference type="EMBL" id="MFC6008003.1"/>
    </source>
</evidence>
<keyword evidence="1" id="KW-0812">Transmembrane</keyword>
<protein>
    <submittedName>
        <fullName evidence="2">ABC transporter permease</fullName>
    </submittedName>
</protein>
<accession>A0ABW1JGW6</accession>
<keyword evidence="1" id="KW-0472">Membrane</keyword>
<feature type="transmembrane region" description="Helical" evidence="1">
    <location>
        <begin position="77"/>
        <end position="101"/>
    </location>
</feature>
<organism evidence="2 3">
    <name type="scientific">Angustibacter luteus</name>
    <dbReference type="NCBI Taxonomy" id="658456"/>
    <lineage>
        <taxon>Bacteria</taxon>
        <taxon>Bacillati</taxon>
        <taxon>Actinomycetota</taxon>
        <taxon>Actinomycetes</taxon>
        <taxon>Kineosporiales</taxon>
        <taxon>Kineosporiaceae</taxon>
    </lineage>
</organism>
<proteinExistence type="predicted"/>
<comment type="caution">
    <text evidence="2">The sequence shown here is derived from an EMBL/GenBank/DDBJ whole genome shotgun (WGS) entry which is preliminary data.</text>
</comment>